<reference evidence="2" key="3">
    <citation type="submission" date="2023-05" db="EMBL/GenBank/DDBJ databases">
        <authorList>
            <person name="Smith C.H."/>
        </authorList>
    </citation>
    <scope>NUCLEOTIDE SEQUENCE</scope>
    <source>
        <strain evidence="2">CHS0354</strain>
        <tissue evidence="2">Mantle</tissue>
    </source>
</reference>
<proteinExistence type="predicted"/>
<gene>
    <name evidence="2" type="ORF">CHS0354_039186</name>
</gene>
<comment type="caution">
    <text evidence="2">The sequence shown here is derived from an EMBL/GenBank/DDBJ whole genome shotgun (WGS) entry which is preliminary data.</text>
</comment>
<dbReference type="Proteomes" id="UP001195483">
    <property type="component" value="Unassembled WGS sequence"/>
</dbReference>
<reference evidence="2" key="2">
    <citation type="journal article" date="2021" name="Genome Biol. Evol.">
        <title>Developing a high-quality reference genome for a parasitic bivalve with doubly uniparental inheritance (Bivalvia: Unionida).</title>
        <authorList>
            <person name="Smith C.H."/>
        </authorList>
    </citation>
    <scope>NUCLEOTIDE SEQUENCE</scope>
    <source>
        <strain evidence="2">CHS0354</strain>
        <tissue evidence="2">Mantle</tissue>
    </source>
</reference>
<name>A0AAE0WC96_9BIVA</name>
<feature type="signal peptide" evidence="1">
    <location>
        <begin position="1"/>
        <end position="18"/>
    </location>
</feature>
<protein>
    <submittedName>
        <fullName evidence="2">Uncharacterized protein</fullName>
    </submittedName>
</protein>
<keyword evidence="3" id="KW-1185">Reference proteome</keyword>
<dbReference type="EMBL" id="JAEAOA010002293">
    <property type="protein sequence ID" value="KAK3608939.1"/>
    <property type="molecule type" value="Genomic_DNA"/>
</dbReference>
<evidence type="ECO:0000313" key="3">
    <source>
        <dbReference type="Proteomes" id="UP001195483"/>
    </source>
</evidence>
<feature type="chain" id="PRO_5042260015" evidence="1">
    <location>
        <begin position="19"/>
        <end position="80"/>
    </location>
</feature>
<accession>A0AAE0WC96</accession>
<sequence>MKIIVVVVLLGLVALTMAQFHCNSDEDCAAHCHPHSGNCNNGDCHCNHHARQEPCNGHTCTCPDGTEGHCDHNSVCHCHH</sequence>
<evidence type="ECO:0000256" key="1">
    <source>
        <dbReference type="SAM" id="SignalP"/>
    </source>
</evidence>
<organism evidence="2 3">
    <name type="scientific">Potamilus streckersoni</name>
    <dbReference type="NCBI Taxonomy" id="2493646"/>
    <lineage>
        <taxon>Eukaryota</taxon>
        <taxon>Metazoa</taxon>
        <taxon>Spiralia</taxon>
        <taxon>Lophotrochozoa</taxon>
        <taxon>Mollusca</taxon>
        <taxon>Bivalvia</taxon>
        <taxon>Autobranchia</taxon>
        <taxon>Heteroconchia</taxon>
        <taxon>Palaeoheterodonta</taxon>
        <taxon>Unionida</taxon>
        <taxon>Unionoidea</taxon>
        <taxon>Unionidae</taxon>
        <taxon>Ambleminae</taxon>
        <taxon>Lampsilini</taxon>
        <taxon>Potamilus</taxon>
    </lineage>
</organism>
<dbReference type="AlphaFoldDB" id="A0AAE0WC96"/>
<reference evidence="2" key="1">
    <citation type="journal article" date="2021" name="Genome Biol. Evol.">
        <title>A High-Quality Reference Genome for a Parasitic Bivalve with Doubly Uniparental Inheritance (Bivalvia: Unionida).</title>
        <authorList>
            <person name="Smith C.H."/>
        </authorList>
    </citation>
    <scope>NUCLEOTIDE SEQUENCE</scope>
    <source>
        <strain evidence="2">CHS0354</strain>
    </source>
</reference>
<evidence type="ECO:0000313" key="2">
    <source>
        <dbReference type="EMBL" id="KAK3608939.1"/>
    </source>
</evidence>
<keyword evidence="1" id="KW-0732">Signal</keyword>